<proteinExistence type="predicted"/>
<reference evidence="1" key="1">
    <citation type="journal article" date="2020" name="Nature">
        <title>Giant virus diversity and host interactions through global metagenomics.</title>
        <authorList>
            <person name="Schulz F."/>
            <person name="Roux S."/>
            <person name="Paez-Espino D."/>
            <person name="Jungbluth S."/>
            <person name="Walsh D.A."/>
            <person name="Denef V.J."/>
            <person name="McMahon K.D."/>
            <person name="Konstantinidis K.T."/>
            <person name="Eloe-Fadrosh E.A."/>
            <person name="Kyrpides N.C."/>
            <person name="Woyke T."/>
        </authorList>
    </citation>
    <scope>NUCLEOTIDE SEQUENCE</scope>
    <source>
        <strain evidence="1">GVMAG-M-3300027791-30</strain>
    </source>
</reference>
<organism evidence="1">
    <name type="scientific">viral metagenome</name>
    <dbReference type="NCBI Taxonomy" id="1070528"/>
    <lineage>
        <taxon>unclassified sequences</taxon>
        <taxon>metagenomes</taxon>
        <taxon>organismal metagenomes</taxon>
    </lineage>
</organism>
<dbReference type="EMBL" id="MN740474">
    <property type="protein sequence ID" value="QHU28756.1"/>
    <property type="molecule type" value="Genomic_DNA"/>
</dbReference>
<dbReference type="Gene3D" id="3.90.79.10">
    <property type="entry name" value="Nucleoside Triphosphate Pyrophosphohydrolase"/>
    <property type="match status" value="1"/>
</dbReference>
<name>A0A6C0LCR6_9ZZZZ</name>
<dbReference type="InterPro" id="IPR015797">
    <property type="entry name" value="NUDIX_hydrolase-like_dom_sf"/>
</dbReference>
<protein>
    <submittedName>
        <fullName evidence="1">Uncharacterized protein</fullName>
    </submittedName>
</protein>
<dbReference type="AlphaFoldDB" id="A0A6C0LCR6"/>
<accession>A0A6C0LCR6</accession>
<dbReference type="SUPFAM" id="SSF55811">
    <property type="entry name" value="Nudix"/>
    <property type="match status" value="1"/>
</dbReference>
<sequence>MSNYEIYSAGILPYTNYKGSIYFLLGRDYDNKWSDFGGRVEPKDRGEYEATAAREFFEETLGSIYDYDYTRKLIKKCPKIVSKTGSGHYYYMYLIKIQYTDLLRTKFLSTKNFISNVITTIDKKYIEKNDIRWVSIETIEHSIEGKSLINLRNVFQTTYKNNKKDIDLIIKK</sequence>
<evidence type="ECO:0000313" key="1">
    <source>
        <dbReference type="EMBL" id="QHU28756.1"/>
    </source>
</evidence>